<gene>
    <name evidence="2" type="ORF">SAMN04487990_102172</name>
</gene>
<protein>
    <recommendedName>
        <fullName evidence="4">O-antigen ligase like membrane protein</fullName>
    </recommendedName>
</protein>
<feature type="transmembrane region" description="Helical" evidence="1">
    <location>
        <begin position="120"/>
        <end position="141"/>
    </location>
</feature>
<feature type="transmembrane region" description="Helical" evidence="1">
    <location>
        <begin position="12"/>
        <end position="34"/>
    </location>
</feature>
<feature type="transmembrane region" description="Helical" evidence="1">
    <location>
        <begin position="161"/>
        <end position="179"/>
    </location>
</feature>
<dbReference type="Proteomes" id="UP000198846">
    <property type="component" value="Unassembled WGS sequence"/>
</dbReference>
<evidence type="ECO:0000313" key="3">
    <source>
        <dbReference type="Proteomes" id="UP000198846"/>
    </source>
</evidence>
<reference evidence="2 3" key="1">
    <citation type="submission" date="2016-10" db="EMBL/GenBank/DDBJ databases">
        <authorList>
            <person name="de Groot N.N."/>
        </authorList>
    </citation>
    <scope>NUCLEOTIDE SEQUENCE [LARGE SCALE GENOMIC DNA]</scope>
    <source>
        <strain evidence="2 3">DSM 23842</strain>
    </source>
</reference>
<sequence>MTLIKTKYRNLNFAVLLLVLLYITEGYFKVVLYSTGETPGLLQISKGILLLGLGLYLVLNQPRSLAFIGLLSVSFFIGQLALSRSVSKDALIAFAKLLYPILLLLFFNSYHLSKNHKDKLFLVFEFIMLCNALVVFCGLLFDIKIFNTYLGSRFGFNGLFVSSATSSYVYALTLIYLLAKYKEDVFKNIPNLIIIGSMFCVGTKVSYLFLGCFLTVYFFKYTKINRKLIASSIIGLSVFAVYVFFFKFGIFNEIRQKDGLLSSLMSYRDELFLERTLPYIKEHWSTLNYMFGGVSDLTTKSQIEFIDVFYFFGLVGGGLYYYLFFKAFLGFKMEIHSAVLLSLLFIIVLLAGNFFSYPSIAIYLVILREYLKRNEQNQYT</sequence>
<keyword evidence="1" id="KW-0472">Membrane</keyword>
<feature type="transmembrane region" description="Helical" evidence="1">
    <location>
        <begin position="228"/>
        <end position="250"/>
    </location>
</feature>
<proteinExistence type="predicted"/>
<feature type="transmembrane region" description="Helical" evidence="1">
    <location>
        <begin position="305"/>
        <end position="323"/>
    </location>
</feature>
<dbReference type="STRING" id="283786.SAMN04487990_102172"/>
<keyword evidence="3" id="KW-1185">Reference proteome</keyword>
<dbReference type="AlphaFoldDB" id="A0A1H3W188"/>
<keyword evidence="1" id="KW-0812">Transmembrane</keyword>
<feature type="transmembrane region" description="Helical" evidence="1">
    <location>
        <begin position="90"/>
        <end position="108"/>
    </location>
</feature>
<keyword evidence="1" id="KW-1133">Transmembrane helix</keyword>
<evidence type="ECO:0008006" key="4">
    <source>
        <dbReference type="Google" id="ProtNLM"/>
    </source>
</evidence>
<dbReference type="RefSeq" id="WP_143034121.1">
    <property type="nucleotide sequence ID" value="NZ_FNQK01000002.1"/>
</dbReference>
<dbReference type="EMBL" id="FNQK01000002">
    <property type="protein sequence ID" value="SDZ80897.1"/>
    <property type="molecule type" value="Genomic_DNA"/>
</dbReference>
<name>A0A1H3W188_BIZPA</name>
<dbReference type="OrthoDB" id="1448588at2"/>
<accession>A0A1H3W188</accession>
<feature type="transmembrane region" description="Helical" evidence="1">
    <location>
        <begin position="191"/>
        <end position="216"/>
    </location>
</feature>
<evidence type="ECO:0000313" key="2">
    <source>
        <dbReference type="EMBL" id="SDZ80897.1"/>
    </source>
</evidence>
<feature type="transmembrane region" description="Helical" evidence="1">
    <location>
        <begin position="65"/>
        <end position="84"/>
    </location>
</feature>
<feature type="transmembrane region" description="Helical" evidence="1">
    <location>
        <begin position="343"/>
        <end position="366"/>
    </location>
</feature>
<organism evidence="2 3">
    <name type="scientific">Bizionia paragorgiae</name>
    <dbReference type="NCBI Taxonomy" id="283786"/>
    <lineage>
        <taxon>Bacteria</taxon>
        <taxon>Pseudomonadati</taxon>
        <taxon>Bacteroidota</taxon>
        <taxon>Flavobacteriia</taxon>
        <taxon>Flavobacteriales</taxon>
        <taxon>Flavobacteriaceae</taxon>
        <taxon>Bizionia</taxon>
    </lineage>
</organism>
<evidence type="ECO:0000256" key="1">
    <source>
        <dbReference type="SAM" id="Phobius"/>
    </source>
</evidence>
<feature type="transmembrane region" description="Helical" evidence="1">
    <location>
        <begin position="40"/>
        <end position="58"/>
    </location>
</feature>